<evidence type="ECO:0000256" key="1">
    <source>
        <dbReference type="ARBA" id="ARBA00022679"/>
    </source>
</evidence>
<dbReference type="AlphaFoldDB" id="A0AAE1IUJ2"/>
<dbReference type="SMART" id="SM00212">
    <property type="entry name" value="UBCc"/>
    <property type="match status" value="1"/>
</dbReference>
<proteinExistence type="predicted"/>
<sequence length="302" mass="35071">MTPEKDNNKLTFPQFDVVSDMLDYHFLGRDLLRQMENRFLRAISKEWRILQENLPESIFVWVFETRSDLLRAAIIGAAGTPYHDALFFFDIGLPPNYPNEPPKVHYLSHGYQVNPNLYNNGTVCLSLLNTWMGWSRKRWNPKMSTLLQVLLSIQSLVLNEKPYFNDPLTFVNSKKLSTDYSQNVFSLTCMTTVHLIRKPPRKFEPLIKHHFRQRANVILAACDAYANGRVMVGFHGCDGVAPPRFEIRLSFQTNMERVFAYLVFEFRRIEAGVPPSSERLVVISTKKPKGIFRRMIKNMGCF</sequence>
<organism evidence="4 5">
    <name type="scientific">Acacia crassicarpa</name>
    <name type="common">northern wattle</name>
    <dbReference type="NCBI Taxonomy" id="499986"/>
    <lineage>
        <taxon>Eukaryota</taxon>
        <taxon>Viridiplantae</taxon>
        <taxon>Streptophyta</taxon>
        <taxon>Embryophyta</taxon>
        <taxon>Tracheophyta</taxon>
        <taxon>Spermatophyta</taxon>
        <taxon>Magnoliopsida</taxon>
        <taxon>eudicotyledons</taxon>
        <taxon>Gunneridae</taxon>
        <taxon>Pentapetalae</taxon>
        <taxon>rosids</taxon>
        <taxon>fabids</taxon>
        <taxon>Fabales</taxon>
        <taxon>Fabaceae</taxon>
        <taxon>Caesalpinioideae</taxon>
        <taxon>mimosoid clade</taxon>
        <taxon>Acacieae</taxon>
        <taxon>Acacia</taxon>
    </lineage>
</organism>
<dbReference type="SUPFAM" id="SSF54495">
    <property type="entry name" value="UBC-like"/>
    <property type="match status" value="1"/>
</dbReference>
<dbReference type="PROSITE" id="PS50127">
    <property type="entry name" value="UBC_2"/>
    <property type="match status" value="1"/>
</dbReference>
<dbReference type="InterPro" id="IPR016135">
    <property type="entry name" value="UBQ-conjugating_enzyme/RWD"/>
</dbReference>
<evidence type="ECO:0000256" key="2">
    <source>
        <dbReference type="ARBA" id="ARBA00022786"/>
    </source>
</evidence>
<keyword evidence="2" id="KW-0833">Ubl conjugation pathway</keyword>
<dbReference type="PANTHER" id="PTHR46116:SF19">
    <property type="entry name" value="UBIQUITIN-CONJUGATING ENZYME FAMILY PROTEIN"/>
    <property type="match status" value="1"/>
</dbReference>
<dbReference type="CDD" id="cd23837">
    <property type="entry name" value="UBCc_UBE2O"/>
    <property type="match status" value="1"/>
</dbReference>
<evidence type="ECO:0000313" key="4">
    <source>
        <dbReference type="EMBL" id="KAK4257901.1"/>
    </source>
</evidence>
<evidence type="ECO:0000259" key="3">
    <source>
        <dbReference type="PROSITE" id="PS50127"/>
    </source>
</evidence>
<evidence type="ECO:0000313" key="5">
    <source>
        <dbReference type="Proteomes" id="UP001293593"/>
    </source>
</evidence>
<dbReference type="Gene3D" id="3.10.110.10">
    <property type="entry name" value="Ubiquitin Conjugating Enzyme"/>
    <property type="match status" value="1"/>
</dbReference>
<accession>A0AAE1IUJ2</accession>
<keyword evidence="1" id="KW-0808">Transferase</keyword>
<dbReference type="Pfam" id="PF00179">
    <property type="entry name" value="UQ_con"/>
    <property type="match status" value="1"/>
</dbReference>
<dbReference type="InterPro" id="IPR000608">
    <property type="entry name" value="UBC"/>
</dbReference>
<reference evidence="4" key="1">
    <citation type="submission" date="2023-10" db="EMBL/GenBank/DDBJ databases">
        <title>Chromosome-level genome of the transformable northern wattle, Acacia crassicarpa.</title>
        <authorList>
            <person name="Massaro I."/>
            <person name="Sinha N.R."/>
            <person name="Poethig S."/>
            <person name="Leichty A.R."/>
        </authorList>
    </citation>
    <scope>NUCLEOTIDE SEQUENCE</scope>
    <source>
        <strain evidence="4">Acra3RX</strain>
        <tissue evidence="4">Leaf</tissue>
    </source>
</reference>
<comment type="caution">
    <text evidence="4">The sequence shown here is derived from an EMBL/GenBank/DDBJ whole genome shotgun (WGS) entry which is preliminary data.</text>
</comment>
<gene>
    <name evidence="4" type="ORF">QN277_007429</name>
</gene>
<keyword evidence="5" id="KW-1185">Reference proteome</keyword>
<dbReference type="EMBL" id="JAWXYG010000012">
    <property type="protein sequence ID" value="KAK4257901.1"/>
    <property type="molecule type" value="Genomic_DNA"/>
</dbReference>
<dbReference type="GO" id="GO:0061631">
    <property type="term" value="F:ubiquitin conjugating enzyme activity"/>
    <property type="evidence" value="ECO:0007669"/>
    <property type="project" value="TreeGrafter"/>
</dbReference>
<dbReference type="Proteomes" id="UP001293593">
    <property type="component" value="Unassembled WGS sequence"/>
</dbReference>
<feature type="domain" description="UBC core" evidence="3">
    <location>
        <begin position="38"/>
        <end position="197"/>
    </location>
</feature>
<name>A0AAE1IUJ2_9FABA</name>
<protein>
    <recommendedName>
        <fullName evidence="3">UBC core domain-containing protein</fullName>
    </recommendedName>
</protein>
<dbReference type="PANTHER" id="PTHR46116">
    <property type="entry name" value="(E3-INDEPENDENT) E2 UBIQUITIN-CONJUGATING ENZYME"/>
    <property type="match status" value="1"/>
</dbReference>